<organism evidence="1 2">
    <name type="scientific">Bythopirellula polymerisocia</name>
    <dbReference type="NCBI Taxonomy" id="2528003"/>
    <lineage>
        <taxon>Bacteria</taxon>
        <taxon>Pseudomonadati</taxon>
        <taxon>Planctomycetota</taxon>
        <taxon>Planctomycetia</taxon>
        <taxon>Pirellulales</taxon>
        <taxon>Lacipirellulaceae</taxon>
        <taxon>Bythopirellula</taxon>
    </lineage>
</organism>
<name>A0A5C6CCX0_9BACT</name>
<dbReference type="OrthoDB" id="214050at2"/>
<sequence length="115" mass="12502">MGTLFSQVPTNDAVDGHTAREYEASFVSGVATLENPHRQLRTGLVGEEVAQLVREQLNVHLPGRIGQLKVSVAENSIVLTGSCSSYYTKQLAQHVAMEVLTSERLVNQLAVLKAK</sequence>
<accession>A0A5C6CCX0</accession>
<gene>
    <name evidence="1" type="ORF">Pla144_41330</name>
</gene>
<evidence type="ECO:0008006" key="3">
    <source>
        <dbReference type="Google" id="ProtNLM"/>
    </source>
</evidence>
<evidence type="ECO:0000313" key="2">
    <source>
        <dbReference type="Proteomes" id="UP000318437"/>
    </source>
</evidence>
<dbReference type="AlphaFoldDB" id="A0A5C6CCX0"/>
<proteinExistence type="predicted"/>
<protein>
    <recommendedName>
        <fullName evidence="3">BON domain protein</fullName>
    </recommendedName>
</protein>
<dbReference type="Proteomes" id="UP000318437">
    <property type="component" value="Unassembled WGS sequence"/>
</dbReference>
<dbReference type="EMBL" id="SJPS01000007">
    <property type="protein sequence ID" value="TWU22673.1"/>
    <property type="molecule type" value="Genomic_DNA"/>
</dbReference>
<dbReference type="RefSeq" id="WP_146452432.1">
    <property type="nucleotide sequence ID" value="NZ_SJPS01000007.1"/>
</dbReference>
<evidence type="ECO:0000313" key="1">
    <source>
        <dbReference type="EMBL" id="TWU22673.1"/>
    </source>
</evidence>
<keyword evidence="2" id="KW-1185">Reference proteome</keyword>
<reference evidence="1 2" key="1">
    <citation type="submission" date="2019-02" db="EMBL/GenBank/DDBJ databases">
        <title>Deep-cultivation of Planctomycetes and their phenomic and genomic characterization uncovers novel biology.</title>
        <authorList>
            <person name="Wiegand S."/>
            <person name="Jogler M."/>
            <person name="Boedeker C."/>
            <person name="Pinto D."/>
            <person name="Vollmers J."/>
            <person name="Rivas-Marin E."/>
            <person name="Kohn T."/>
            <person name="Peeters S.H."/>
            <person name="Heuer A."/>
            <person name="Rast P."/>
            <person name="Oberbeckmann S."/>
            <person name="Bunk B."/>
            <person name="Jeske O."/>
            <person name="Meyerdierks A."/>
            <person name="Storesund J.E."/>
            <person name="Kallscheuer N."/>
            <person name="Luecker S."/>
            <person name="Lage O.M."/>
            <person name="Pohl T."/>
            <person name="Merkel B.J."/>
            <person name="Hornburger P."/>
            <person name="Mueller R.-W."/>
            <person name="Bruemmer F."/>
            <person name="Labrenz M."/>
            <person name="Spormann A.M."/>
            <person name="Op Den Camp H."/>
            <person name="Overmann J."/>
            <person name="Amann R."/>
            <person name="Jetten M.S.M."/>
            <person name="Mascher T."/>
            <person name="Medema M.H."/>
            <person name="Devos D.P."/>
            <person name="Kaster A.-K."/>
            <person name="Ovreas L."/>
            <person name="Rohde M."/>
            <person name="Galperin M.Y."/>
            <person name="Jogler C."/>
        </authorList>
    </citation>
    <scope>NUCLEOTIDE SEQUENCE [LARGE SCALE GENOMIC DNA]</scope>
    <source>
        <strain evidence="1 2">Pla144</strain>
    </source>
</reference>
<comment type="caution">
    <text evidence="1">The sequence shown here is derived from an EMBL/GenBank/DDBJ whole genome shotgun (WGS) entry which is preliminary data.</text>
</comment>